<evidence type="ECO:0000256" key="7">
    <source>
        <dbReference type="ARBA" id="ARBA00022695"/>
    </source>
</evidence>
<keyword evidence="12" id="KW-0511">Multifunctional enzyme</keyword>
<evidence type="ECO:0000259" key="16">
    <source>
        <dbReference type="SMART" id="SM00904"/>
    </source>
</evidence>
<dbReference type="PANTHER" id="PTHR22749:SF6">
    <property type="entry name" value="RIBOFLAVIN KINASE"/>
    <property type="match status" value="1"/>
</dbReference>
<keyword evidence="9 15" id="KW-0418">Kinase</keyword>
<dbReference type="GO" id="GO:0009231">
    <property type="term" value="P:riboflavin biosynthetic process"/>
    <property type="evidence" value="ECO:0007669"/>
    <property type="project" value="InterPro"/>
</dbReference>
<comment type="similarity">
    <text evidence="15">Belongs to the ribF family.</text>
</comment>
<dbReference type="AlphaFoldDB" id="A0A5J5IJQ8"/>
<dbReference type="FunFam" id="3.40.50.620:FF:000021">
    <property type="entry name" value="Riboflavin biosynthesis protein"/>
    <property type="match status" value="1"/>
</dbReference>
<dbReference type="UniPathway" id="UPA00277">
    <property type="reaction ID" value="UER00407"/>
</dbReference>
<dbReference type="NCBIfam" id="TIGR00125">
    <property type="entry name" value="cyt_tran_rel"/>
    <property type="match status" value="1"/>
</dbReference>
<evidence type="ECO:0000256" key="12">
    <source>
        <dbReference type="ARBA" id="ARBA00023268"/>
    </source>
</evidence>
<dbReference type="EC" id="2.7.7.2" evidence="15"/>
<keyword evidence="7 15" id="KW-0548">Nucleotidyltransferase</keyword>
<sequence>MRVHRDINNLPLFKNAVITIGTFDGVHTGHLQIINQLKKEAGLVDGETVIITFHPHPRMIITKPDGSKTAIKLLNTLSEKIELLQKQNIDHLVIVPFTVEFSEQTAEEYIKNFLVEKFHPHSIIIGYDHRFGNKRQGDYKLLEAYQSIFNFKVKEIPEHVLHHIIISSTKIRHALEEKDINTANEYLGYTYFFEGKVVEGNKLGRTLGYPTANIEVTNQNKLIPANGVYAVELEIDTILQDNSIVQRTSNMPHLKGMMNIGTRPTVGGTKTVIEVNIFDFDQTIYDQNIRVYVKYFLRDEVKFDGLEALKEQLAIDKINTLQVLNKN</sequence>
<evidence type="ECO:0000256" key="9">
    <source>
        <dbReference type="ARBA" id="ARBA00022777"/>
    </source>
</evidence>
<dbReference type="GO" id="GO:0009398">
    <property type="term" value="P:FMN biosynthetic process"/>
    <property type="evidence" value="ECO:0007669"/>
    <property type="project" value="UniProtKB-UniRule"/>
</dbReference>
<dbReference type="Gene3D" id="2.40.30.30">
    <property type="entry name" value="Riboflavin kinase-like"/>
    <property type="match status" value="1"/>
</dbReference>
<evidence type="ECO:0000256" key="15">
    <source>
        <dbReference type="PIRNR" id="PIRNR004491"/>
    </source>
</evidence>
<keyword evidence="6 15" id="KW-0808">Transferase</keyword>
<dbReference type="InterPro" id="IPR015865">
    <property type="entry name" value="Riboflavin_kinase_bac/euk"/>
</dbReference>
<name>A0A5J5IJQ8_9BACT</name>
<evidence type="ECO:0000256" key="6">
    <source>
        <dbReference type="ARBA" id="ARBA00022679"/>
    </source>
</evidence>
<dbReference type="GO" id="GO:0003919">
    <property type="term" value="F:FMN adenylyltransferase activity"/>
    <property type="evidence" value="ECO:0007669"/>
    <property type="project" value="UniProtKB-UniRule"/>
</dbReference>
<dbReference type="InterPro" id="IPR014729">
    <property type="entry name" value="Rossmann-like_a/b/a_fold"/>
</dbReference>
<evidence type="ECO:0000256" key="11">
    <source>
        <dbReference type="ARBA" id="ARBA00022840"/>
    </source>
</evidence>
<dbReference type="Gene3D" id="3.40.50.620">
    <property type="entry name" value="HUPs"/>
    <property type="match status" value="1"/>
</dbReference>
<evidence type="ECO:0000256" key="5">
    <source>
        <dbReference type="ARBA" id="ARBA00022643"/>
    </source>
</evidence>
<dbReference type="GO" id="GO:0008531">
    <property type="term" value="F:riboflavin kinase activity"/>
    <property type="evidence" value="ECO:0007669"/>
    <property type="project" value="UniProtKB-UniRule"/>
</dbReference>
<evidence type="ECO:0000256" key="2">
    <source>
        <dbReference type="ARBA" id="ARBA00004726"/>
    </source>
</evidence>
<protein>
    <recommendedName>
        <fullName evidence="15">Riboflavin biosynthesis protein</fullName>
    </recommendedName>
    <domain>
        <recommendedName>
            <fullName evidence="15">Riboflavin kinase</fullName>
            <ecNumber evidence="15">2.7.1.26</ecNumber>
        </recommendedName>
        <alternativeName>
            <fullName evidence="15">Flavokinase</fullName>
        </alternativeName>
    </domain>
    <domain>
        <recommendedName>
            <fullName evidence="15">FMN adenylyltransferase</fullName>
            <ecNumber evidence="15">2.7.7.2</ecNumber>
        </recommendedName>
        <alternativeName>
            <fullName evidence="15">FAD pyrophosphorylase</fullName>
        </alternativeName>
        <alternativeName>
            <fullName evidence="15">FAD synthase</fullName>
        </alternativeName>
    </domain>
</protein>
<evidence type="ECO:0000256" key="1">
    <source>
        <dbReference type="ARBA" id="ARBA00002121"/>
    </source>
</evidence>
<feature type="domain" description="Riboflavin kinase" evidence="16">
    <location>
        <begin position="186"/>
        <end position="325"/>
    </location>
</feature>
<evidence type="ECO:0000256" key="13">
    <source>
        <dbReference type="ARBA" id="ARBA00047880"/>
    </source>
</evidence>
<dbReference type="SMART" id="SM00904">
    <property type="entry name" value="Flavokinase"/>
    <property type="match status" value="1"/>
</dbReference>
<comment type="catalytic activity">
    <reaction evidence="13 15">
        <text>riboflavin + ATP = FMN + ADP + H(+)</text>
        <dbReference type="Rhea" id="RHEA:14357"/>
        <dbReference type="ChEBI" id="CHEBI:15378"/>
        <dbReference type="ChEBI" id="CHEBI:30616"/>
        <dbReference type="ChEBI" id="CHEBI:57986"/>
        <dbReference type="ChEBI" id="CHEBI:58210"/>
        <dbReference type="ChEBI" id="CHEBI:456216"/>
        <dbReference type="EC" id="2.7.1.26"/>
    </reaction>
</comment>
<dbReference type="InterPro" id="IPR015864">
    <property type="entry name" value="FAD_synthase"/>
</dbReference>
<evidence type="ECO:0000256" key="8">
    <source>
        <dbReference type="ARBA" id="ARBA00022741"/>
    </source>
</evidence>
<keyword evidence="10 15" id="KW-0274">FAD</keyword>
<comment type="function">
    <text evidence="1">Catalyzes the phosphorylation of riboflavin to FMN followed by the adenylation of FMN to FAD.</text>
</comment>
<evidence type="ECO:0000313" key="17">
    <source>
        <dbReference type="EMBL" id="KAA9038605.1"/>
    </source>
</evidence>
<proteinExistence type="inferred from homology"/>
<keyword evidence="11 15" id="KW-0067">ATP-binding</keyword>
<dbReference type="SUPFAM" id="SSF82114">
    <property type="entry name" value="Riboflavin kinase-like"/>
    <property type="match status" value="1"/>
</dbReference>
<comment type="caution">
    <text evidence="17">The sequence shown here is derived from an EMBL/GenBank/DDBJ whole genome shotgun (WGS) entry which is preliminary data.</text>
</comment>
<dbReference type="Pfam" id="PF06574">
    <property type="entry name" value="FAD_syn"/>
    <property type="match status" value="1"/>
</dbReference>
<keyword evidence="18" id="KW-1185">Reference proteome</keyword>
<dbReference type="GO" id="GO:0005524">
    <property type="term" value="F:ATP binding"/>
    <property type="evidence" value="ECO:0007669"/>
    <property type="project" value="UniProtKB-UniRule"/>
</dbReference>
<evidence type="ECO:0000256" key="4">
    <source>
        <dbReference type="ARBA" id="ARBA00022630"/>
    </source>
</evidence>
<accession>A0A5J5IJQ8</accession>
<dbReference type="PANTHER" id="PTHR22749">
    <property type="entry name" value="RIBOFLAVIN KINASE/FMN ADENYLYLTRANSFERASE"/>
    <property type="match status" value="1"/>
</dbReference>
<dbReference type="RefSeq" id="WP_150415326.1">
    <property type="nucleotide sequence ID" value="NZ_VYQF01000003.1"/>
</dbReference>
<gene>
    <name evidence="17" type="ORF">FW778_13705</name>
</gene>
<reference evidence="17 18" key="1">
    <citation type="submission" date="2019-09" db="EMBL/GenBank/DDBJ databases">
        <title>Draft genome sequence of Ginsengibacter sp. BR5-29.</title>
        <authorList>
            <person name="Im W.-T."/>
        </authorList>
    </citation>
    <scope>NUCLEOTIDE SEQUENCE [LARGE SCALE GENOMIC DNA]</scope>
    <source>
        <strain evidence="17 18">BR5-29</strain>
    </source>
</reference>
<dbReference type="Proteomes" id="UP000326903">
    <property type="component" value="Unassembled WGS sequence"/>
</dbReference>
<comment type="catalytic activity">
    <reaction evidence="14 15">
        <text>FMN + ATP + H(+) = FAD + diphosphate</text>
        <dbReference type="Rhea" id="RHEA:17237"/>
        <dbReference type="ChEBI" id="CHEBI:15378"/>
        <dbReference type="ChEBI" id="CHEBI:30616"/>
        <dbReference type="ChEBI" id="CHEBI:33019"/>
        <dbReference type="ChEBI" id="CHEBI:57692"/>
        <dbReference type="ChEBI" id="CHEBI:58210"/>
        <dbReference type="EC" id="2.7.7.2"/>
    </reaction>
</comment>
<dbReference type="CDD" id="cd02064">
    <property type="entry name" value="FAD_synthetase_N"/>
    <property type="match status" value="1"/>
</dbReference>
<evidence type="ECO:0000313" key="18">
    <source>
        <dbReference type="Proteomes" id="UP000326903"/>
    </source>
</evidence>
<evidence type="ECO:0000256" key="14">
    <source>
        <dbReference type="ARBA" id="ARBA00049494"/>
    </source>
</evidence>
<dbReference type="NCBIfam" id="NF004162">
    <property type="entry name" value="PRK05627.1-5"/>
    <property type="match status" value="1"/>
</dbReference>
<dbReference type="NCBIfam" id="TIGR00083">
    <property type="entry name" value="ribF"/>
    <property type="match status" value="1"/>
</dbReference>
<dbReference type="PIRSF" id="PIRSF004491">
    <property type="entry name" value="FAD_Synth"/>
    <property type="match status" value="1"/>
</dbReference>
<organism evidence="17 18">
    <name type="scientific">Ginsengibacter hankyongi</name>
    <dbReference type="NCBI Taxonomy" id="2607284"/>
    <lineage>
        <taxon>Bacteria</taxon>
        <taxon>Pseudomonadati</taxon>
        <taxon>Bacteroidota</taxon>
        <taxon>Chitinophagia</taxon>
        <taxon>Chitinophagales</taxon>
        <taxon>Chitinophagaceae</taxon>
        <taxon>Ginsengibacter</taxon>
    </lineage>
</organism>
<keyword evidence="5 15" id="KW-0288">FMN</keyword>
<dbReference type="InterPro" id="IPR004821">
    <property type="entry name" value="Cyt_trans-like"/>
</dbReference>
<dbReference type="NCBIfam" id="NF004160">
    <property type="entry name" value="PRK05627.1-3"/>
    <property type="match status" value="1"/>
</dbReference>
<comment type="pathway">
    <text evidence="3 15">Cofactor biosynthesis; FMN biosynthesis; FMN from riboflavin (ATP route): step 1/1.</text>
</comment>
<evidence type="ECO:0000256" key="3">
    <source>
        <dbReference type="ARBA" id="ARBA00005201"/>
    </source>
</evidence>
<dbReference type="InterPro" id="IPR023468">
    <property type="entry name" value="Riboflavin_kinase"/>
</dbReference>
<comment type="pathway">
    <text evidence="2 15">Cofactor biosynthesis; FAD biosynthesis; FAD from FMN: step 1/1.</text>
</comment>
<dbReference type="EMBL" id="VYQF01000003">
    <property type="protein sequence ID" value="KAA9038605.1"/>
    <property type="molecule type" value="Genomic_DNA"/>
</dbReference>
<dbReference type="InterPro" id="IPR023465">
    <property type="entry name" value="Riboflavin_kinase_dom_sf"/>
</dbReference>
<dbReference type="InterPro" id="IPR002606">
    <property type="entry name" value="Riboflavin_kinase_bac"/>
</dbReference>
<dbReference type="EC" id="2.7.1.26" evidence="15"/>
<keyword evidence="4 15" id="KW-0285">Flavoprotein</keyword>
<evidence type="ECO:0000256" key="10">
    <source>
        <dbReference type="ARBA" id="ARBA00022827"/>
    </source>
</evidence>
<dbReference type="SUPFAM" id="SSF52374">
    <property type="entry name" value="Nucleotidylyl transferase"/>
    <property type="match status" value="1"/>
</dbReference>
<dbReference type="GO" id="GO:0006747">
    <property type="term" value="P:FAD biosynthetic process"/>
    <property type="evidence" value="ECO:0007669"/>
    <property type="project" value="UniProtKB-UniRule"/>
</dbReference>
<dbReference type="Pfam" id="PF01687">
    <property type="entry name" value="Flavokinase"/>
    <property type="match status" value="1"/>
</dbReference>
<keyword evidence="8 15" id="KW-0547">Nucleotide-binding</keyword>
<dbReference type="UniPathway" id="UPA00276">
    <property type="reaction ID" value="UER00406"/>
</dbReference>